<organism evidence="3 4">
    <name type="scientific">Tanacetum coccineum</name>
    <dbReference type="NCBI Taxonomy" id="301880"/>
    <lineage>
        <taxon>Eukaryota</taxon>
        <taxon>Viridiplantae</taxon>
        <taxon>Streptophyta</taxon>
        <taxon>Embryophyta</taxon>
        <taxon>Tracheophyta</taxon>
        <taxon>Spermatophyta</taxon>
        <taxon>Magnoliopsida</taxon>
        <taxon>eudicotyledons</taxon>
        <taxon>Gunneridae</taxon>
        <taxon>Pentapetalae</taxon>
        <taxon>asterids</taxon>
        <taxon>campanulids</taxon>
        <taxon>Asterales</taxon>
        <taxon>Asteraceae</taxon>
        <taxon>Asteroideae</taxon>
        <taxon>Anthemideae</taxon>
        <taxon>Anthemidinae</taxon>
        <taxon>Tanacetum</taxon>
    </lineage>
</organism>
<name>A0ABQ5F852_9ASTR</name>
<keyword evidence="1" id="KW-0175">Coiled coil</keyword>
<reference evidence="3" key="1">
    <citation type="journal article" date="2022" name="Int. J. Mol. Sci.">
        <title>Draft Genome of Tanacetum Coccineum: Genomic Comparison of Closely Related Tanacetum-Family Plants.</title>
        <authorList>
            <person name="Yamashiro T."/>
            <person name="Shiraishi A."/>
            <person name="Nakayama K."/>
            <person name="Satake H."/>
        </authorList>
    </citation>
    <scope>NUCLEOTIDE SEQUENCE</scope>
</reference>
<dbReference type="EMBL" id="BQNB010017115">
    <property type="protein sequence ID" value="GJT59486.1"/>
    <property type="molecule type" value="Genomic_DNA"/>
</dbReference>
<protein>
    <submittedName>
        <fullName evidence="3">Uncharacterized protein</fullName>
    </submittedName>
</protein>
<comment type="caution">
    <text evidence="3">The sequence shown here is derived from an EMBL/GenBank/DDBJ whole genome shotgun (WGS) entry which is preliminary data.</text>
</comment>
<feature type="region of interest" description="Disordered" evidence="2">
    <location>
        <begin position="76"/>
        <end position="118"/>
    </location>
</feature>
<proteinExistence type="predicted"/>
<feature type="region of interest" description="Disordered" evidence="2">
    <location>
        <begin position="1"/>
        <end position="64"/>
    </location>
</feature>
<feature type="region of interest" description="Disordered" evidence="2">
    <location>
        <begin position="460"/>
        <end position="480"/>
    </location>
</feature>
<gene>
    <name evidence="3" type="ORF">Tco_1003019</name>
</gene>
<reference evidence="3" key="2">
    <citation type="submission" date="2022-01" db="EMBL/GenBank/DDBJ databases">
        <authorList>
            <person name="Yamashiro T."/>
            <person name="Shiraishi A."/>
            <person name="Satake H."/>
            <person name="Nakayama K."/>
        </authorList>
    </citation>
    <scope>NUCLEOTIDE SEQUENCE</scope>
</reference>
<dbReference type="Proteomes" id="UP001151760">
    <property type="component" value="Unassembled WGS sequence"/>
</dbReference>
<evidence type="ECO:0000313" key="3">
    <source>
        <dbReference type="EMBL" id="GJT59486.1"/>
    </source>
</evidence>
<evidence type="ECO:0000256" key="2">
    <source>
        <dbReference type="SAM" id="MobiDB-lite"/>
    </source>
</evidence>
<sequence>MVVPNQEEMGKGSANPTDPHHTPTFIQPSPQPQKTQKPRRPKKKDTQVPQSSVPSDNVADEAVYKELDDSLVRAATTASSLEAEQDSGNIAKTQSKATPNESSSLGTTSGGGPRRQETMGDTIAQTRFENVSKHSNDPLLARGNTLQSGEDSLKLNELMELCTNLQTRVLDLEKTKTTQAEEIVSLKRRVKKLEQKKRSRTHGLKRLYKVGLTARVESSRDEESLGEDASKQGRINAIDADEDITLVNDQDDADMFDVNTLTGDEVLAEQEVATKDVNLTVDEVTLAQALAALKSVKPKVKANVVEEPSVPVSAASTKVSAATTTTTATIPTPRKGIVITELGTSTTTTTISSQPSQAKVQDKGKEKMIEPEKPLKKKDQISFDEQEAIRLQAEFDEEERLAREKDEANVALTEEWDDIQAKVDADYQLAQRLQAEEQEQFTTEQKATLFKELLEQRRKHFAAKRAEEKRNKPPTKTQQKKTMITYLKNMEGWKHKDLKSKDFDSIKELFDKAFKRVNMFVDYRTDLVEGSSKRAGDELEQEVTKKQKVDDVQETAKVDDDQEAAKIKELMEIVPDEEEVAIDAIPLATKPPTIVDWKIHKEGKKNYYQIIRADGSSKMYLVFSHMLKSFDREDFETLWKLVKAKYGSTRPVEDLDLIL</sequence>
<evidence type="ECO:0000313" key="4">
    <source>
        <dbReference type="Proteomes" id="UP001151760"/>
    </source>
</evidence>
<keyword evidence="4" id="KW-1185">Reference proteome</keyword>
<evidence type="ECO:0000256" key="1">
    <source>
        <dbReference type="SAM" id="Coils"/>
    </source>
</evidence>
<feature type="region of interest" description="Disordered" evidence="2">
    <location>
        <begin position="346"/>
        <end position="368"/>
    </location>
</feature>
<accession>A0ABQ5F852</accession>
<feature type="coiled-coil region" evidence="1">
    <location>
        <begin position="155"/>
        <end position="196"/>
    </location>
</feature>
<feature type="compositionally biased region" description="Polar residues" evidence="2">
    <location>
        <begin position="76"/>
        <end position="101"/>
    </location>
</feature>